<organism evidence="1 2">
    <name type="scientific">Zhouia amylolytica AD3</name>
    <dbReference type="NCBI Taxonomy" id="1286632"/>
    <lineage>
        <taxon>Bacteria</taxon>
        <taxon>Pseudomonadati</taxon>
        <taxon>Bacteroidota</taxon>
        <taxon>Flavobacteriia</taxon>
        <taxon>Flavobacteriales</taxon>
        <taxon>Flavobacteriaceae</taxon>
        <taxon>Zhouia</taxon>
    </lineage>
</organism>
<dbReference type="AlphaFoldDB" id="W2UQS0"/>
<reference evidence="2" key="1">
    <citation type="submission" date="2013-11" db="EMBL/GenBank/DDBJ databases">
        <title>Draft genome sequence from a member of Zhouia, isolated tidal flat.</title>
        <authorList>
            <person name="Jin H."/>
            <person name="Jeon C.O."/>
        </authorList>
    </citation>
    <scope>NUCLEOTIDE SEQUENCE [LARGE SCALE GENOMIC DNA]</scope>
    <source>
        <strain evidence="2">AD3</strain>
    </source>
</reference>
<evidence type="ECO:0000313" key="1">
    <source>
        <dbReference type="EMBL" id="ETN96363.1"/>
    </source>
</evidence>
<reference evidence="1 2" key="2">
    <citation type="journal article" date="2016" name="Genome Announc.">
        <title>Draft Genome Sequence of Zhouia amylolytica AD3, Isolated from Tidal Flat Sediment.</title>
        <authorList>
            <person name="Jia B."/>
            <person name="Jin H.M."/>
            <person name="Lee H.J."/>
            <person name="Jeon C.O."/>
        </authorList>
    </citation>
    <scope>NUCLEOTIDE SEQUENCE [LARGE SCALE GENOMIC DNA]</scope>
    <source>
        <strain evidence="1 2">AD3</strain>
    </source>
</reference>
<dbReference type="Proteomes" id="UP000018850">
    <property type="component" value="Unassembled WGS sequence"/>
</dbReference>
<proteinExistence type="predicted"/>
<accession>W2UQS0</accession>
<protein>
    <submittedName>
        <fullName evidence="1">Uncharacterized protein</fullName>
    </submittedName>
</protein>
<gene>
    <name evidence="1" type="ORF">P278_07360</name>
</gene>
<sequence length="40" mass="4778">MRKFGNILYLIESESMCSYFIHTLTMLQPCLKWGVSMLEY</sequence>
<comment type="caution">
    <text evidence="1">The sequence shown here is derived from an EMBL/GenBank/DDBJ whole genome shotgun (WGS) entry which is preliminary data.</text>
</comment>
<evidence type="ECO:0000313" key="2">
    <source>
        <dbReference type="Proteomes" id="UP000018850"/>
    </source>
</evidence>
<dbReference type="EMBL" id="AYXY01000012">
    <property type="protein sequence ID" value="ETN96363.1"/>
    <property type="molecule type" value="Genomic_DNA"/>
</dbReference>
<keyword evidence="2" id="KW-1185">Reference proteome</keyword>
<name>W2UQS0_9FLAO</name>